<reference evidence="4" key="1">
    <citation type="submission" date="2016-06" db="EMBL/GenBank/DDBJ databases">
        <authorList>
            <person name="Varghese N."/>
        </authorList>
    </citation>
    <scope>NUCLEOTIDE SEQUENCE [LARGE SCALE GENOMIC DNA]</scope>
    <source>
        <strain evidence="4">DSM 46123</strain>
    </source>
</reference>
<evidence type="ECO:0000313" key="4">
    <source>
        <dbReference type="Proteomes" id="UP000198906"/>
    </source>
</evidence>
<dbReference type="PROSITE" id="PS51173">
    <property type="entry name" value="CBM2"/>
    <property type="match status" value="1"/>
</dbReference>
<keyword evidence="4" id="KW-1185">Reference proteome</keyword>
<dbReference type="GO" id="GO:0030245">
    <property type="term" value="P:cellulose catabolic process"/>
    <property type="evidence" value="ECO:0007669"/>
    <property type="project" value="InterPro"/>
</dbReference>
<protein>
    <submittedName>
        <fullName evidence="3">Cellulose binding domain-containing protein</fullName>
    </submittedName>
</protein>
<dbReference type="InterPro" id="IPR012291">
    <property type="entry name" value="CBM2_carb-bd_dom_sf"/>
</dbReference>
<dbReference type="SUPFAM" id="SSF49384">
    <property type="entry name" value="Carbohydrate-binding domain"/>
    <property type="match status" value="1"/>
</dbReference>
<sequence>MEPVGTEVTATNESYNGSLPTAASTSIGFNGSHTGTDTKPTSFSINGVTCGGVGNPQPPTVALSVPAGPFEAPADVPLSATASDPDGTIGKNDPDWPKVEAYLKGGPELTFNYHRFWAQADVAMAYADYGHLFPNG</sequence>
<dbReference type="Pfam" id="PF00553">
    <property type="entry name" value="CBM_2"/>
    <property type="match status" value="1"/>
</dbReference>
<dbReference type="STRING" id="47866.GA0074694_3998"/>
<feature type="domain" description="CBM2" evidence="2">
    <location>
        <begin position="1"/>
        <end position="53"/>
    </location>
</feature>
<gene>
    <name evidence="3" type="ORF">GA0074694_3998</name>
</gene>
<dbReference type="EMBL" id="FMHU01000002">
    <property type="protein sequence ID" value="SCL24677.1"/>
    <property type="molecule type" value="Genomic_DNA"/>
</dbReference>
<feature type="region of interest" description="Disordered" evidence="1">
    <location>
        <begin position="1"/>
        <end position="23"/>
    </location>
</feature>
<dbReference type="Gene3D" id="2.60.40.290">
    <property type="match status" value="1"/>
</dbReference>
<dbReference type="Pfam" id="PF02011">
    <property type="entry name" value="Glyco_hydro_48"/>
    <property type="match status" value="1"/>
</dbReference>
<dbReference type="GO" id="GO:0008810">
    <property type="term" value="F:cellulase activity"/>
    <property type="evidence" value="ECO:0007669"/>
    <property type="project" value="InterPro"/>
</dbReference>
<dbReference type="GO" id="GO:0030247">
    <property type="term" value="F:polysaccharide binding"/>
    <property type="evidence" value="ECO:0007669"/>
    <property type="project" value="UniProtKB-UniRule"/>
</dbReference>
<dbReference type="InterPro" id="IPR001919">
    <property type="entry name" value="CBD2"/>
</dbReference>
<feature type="compositionally biased region" description="Polar residues" evidence="1">
    <location>
        <begin position="8"/>
        <end position="23"/>
    </location>
</feature>
<evidence type="ECO:0000256" key="1">
    <source>
        <dbReference type="SAM" id="MobiDB-lite"/>
    </source>
</evidence>
<name>A0A1C6S5C0_9ACTN</name>
<accession>A0A1C6S5C0</accession>
<dbReference type="InterPro" id="IPR008928">
    <property type="entry name" value="6-hairpin_glycosidase_sf"/>
</dbReference>
<proteinExistence type="predicted"/>
<organism evidence="3 4">
    <name type="scientific">Micromonospora inyonensis</name>
    <dbReference type="NCBI Taxonomy" id="47866"/>
    <lineage>
        <taxon>Bacteria</taxon>
        <taxon>Bacillati</taxon>
        <taxon>Actinomycetota</taxon>
        <taxon>Actinomycetes</taxon>
        <taxon>Micromonosporales</taxon>
        <taxon>Micromonosporaceae</taxon>
        <taxon>Micromonospora</taxon>
    </lineage>
</organism>
<evidence type="ECO:0000259" key="2">
    <source>
        <dbReference type="PROSITE" id="PS51173"/>
    </source>
</evidence>
<dbReference type="InterPro" id="IPR008965">
    <property type="entry name" value="CBM2/CBM3_carb-bd_dom_sf"/>
</dbReference>
<evidence type="ECO:0000313" key="3">
    <source>
        <dbReference type="EMBL" id="SCL24677.1"/>
    </source>
</evidence>
<dbReference type="AlphaFoldDB" id="A0A1C6S5C0"/>
<dbReference type="InterPro" id="IPR000556">
    <property type="entry name" value="Glyco_hydro_48F"/>
</dbReference>
<dbReference type="SUPFAM" id="SSF48208">
    <property type="entry name" value="Six-hairpin glycosidases"/>
    <property type="match status" value="1"/>
</dbReference>
<dbReference type="Proteomes" id="UP000198906">
    <property type="component" value="Unassembled WGS sequence"/>
</dbReference>